<dbReference type="AlphaFoldDB" id="A0A502HE75"/>
<evidence type="ECO:0000313" key="2">
    <source>
        <dbReference type="Proteomes" id="UP000319432"/>
    </source>
</evidence>
<dbReference type="OrthoDB" id="2474161at2"/>
<evidence type="ECO:0000313" key="1">
    <source>
        <dbReference type="EMBL" id="QDX93344.1"/>
    </source>
</evidence>
<name>A0A502HE75_BRELA</name>
<proteinExistence type="predicted"/>
<accession>A0A502HE75</accession>
<dbReference type="EMBL" id="CP033464">
    <property type="protein sequence ID" value="QDX93344.1"/>
    <property type="molecule type" value="Genomic_DNA"/>
</dbReference>
<organism evidence="1 2">
    <name type="scientific">Brevibacillus laterosporus</name>
    <name type="common">Bacillus laterosporus</name>
    <dbReference type="NCBI Taxonomy" id="1465"/>
    <lineage>
        <taxon>Bacteria</taxon>
        <taxon>Bacillati</taxon>
        <taxon>Bacillota</taxon>
        <taxon>Bacilli</taxon>
        <taxon>Bacillales</taxon>
        <taxon>Paenibacillaceae</taxon>
        <taxon>Brevibacillus</taxon>
    </lineage>
</organism>
<gene>
    <name evidence="1" type="ORF">EEL30_14190</name>
</gene>
<reference evidence="1 2" key="1">
    <citation type="submission" date="2018-11" db="EMBL/GenBank/DDBJ databases">
        <title>Phylogenetic determinants of toxin gene distribution in genomes of Brevibacillus laterosporus.</title>
        <authorList>
            <person name="Glare T.R."/>
            <person name="Durrant A."/>
            <person name="Berry C."/>
            <person name="Palma L."/>
            <person name="Ormskirk M."/>
            <person name="Cox M.O."/>
        </authorList>
    </citation>
    <scope>NUCLEOTIDE SEQUENCE [LARGE SCALE GENOMIC DNA]</scope>
    <source>
        <strain evidence="1 2">1821L</strain>
    </source>
</reference>
<keyword evidence="2" id="KW-1185">Reference proteome</keyword>
<protein>
    <submittedName>
        <fullName evidence="1">Uncharacterized protein</fullName>
    </submittedName>
</protein>
<dbReference type="Proteomes" id="UP000319432">
    <property type="component" value="Chromosome"/>
</dbReference>
<sequence length="67" mass="7593">MTTSYQDDTELKRIVSLTQNEINKKRQKAARDIIQGFNLMASRVVEENNIKIASTLSGSKHVDKKSL</sequence>